<dbReference type="Proteomes" id="UP001321760">
    <property type="component" value="Unassembled WGS sequence"/>
</dbReference>
<dbReference type="InterPro" id="IPR052895">
    <property type="entry name" value="HetReg/Transcr_Mod"/>
</dbReference>
<proteinExistence type="predicted"/>
<evidence type="ECO:0000259" key="1">
    <source>
        <dbReference type="Pfam" id="PF06985"/>
    </source>
</evidence>
<reference evidence="2" key="1">
    <citation type="journal article" date="2023" name="Mol. Phylogenet. Evol.">
        <title>Genome-scale phylogeny and comparative genomics of the fungal order Sordariales.</title>
        <authorList>
            <person name="Hensen N."/>
            <person name="Bonometti L."/>
            <person name="Westerberg I."/>
            <person name="Brannstrom I.O."/>
            <person name="Guillou S."/>
            <person name="Cros-Aarteil S."/>
            <person name="Calhoun S."/>
            <person name="Haridas S."/>
            <person name="Kuo A."/>
            <person name="Mondo S."/>
            <person name="Pangilinan J."/>
            <person name="Riley R."/>
            <person name="LaButti K."/>
            <person name="Andreopoulos B."/>
            <person name="Lipzen A."/>
            <person name="Chen C."/>
            <person name="Yan M."/>
            <person name="Daum C."/>
            <person name="Ng V."/>
            <person name="Clum A."/>
            <person name="Steindorff A."/>
            <person name="Ohm R.A."/>
            <person name="Martin F."/>
            <person name="Silar P."/>
            <person name="Natvig D.O."/>
            <person name="Lalanne C."/>
            <person name="Gautier V."/>
            <person name="Ament-Velasquez S.L."/>
            <person name="Kruys A."/>
            <person name="Hutchinson M.I."/>
            <person name="Powell A.J."/>
            <person name="Barry K."/>
            <person name="Miller A.N."/>
            <person name="Grigoriev I.V."/>
            <person name="Debuchy R."/>
            <person name="Gladieux P."/>
            <person name="Hiltunen Thoren M."/>
            <person name="Johannesson H."/>
        </authorList>
    </citation>
    <scope>NUCLEOTIDE SEQUENCE</scope>
    <source>
        <strain evidence="2">PSN243</strain>
    </source>
</reference>
<name>A0AAV9GQ35_9PEZI</name>
<gene>
    <name evidence="2" type="ORF">QBC34DRAFT_85973</name>
</gene>
<reference evidence="2" key="2">
    <citation type="submission" date="2023-05" db="EMBL/GenBank/DDBJ databases">
        <authorList>
            <consortium name="Lawrence Berkeley National Laboratory"/>
            <person name="Steindorff A."/>
            <person name="Hensen N."/>
            <person name="Bonometti L."/>
            <person name="Westerberg I."/>
            <person name="Brannstrom I.O."/>
            <person name="Guillou S."/>
            <person name="Cros-Aarteil S."/>
            <person name="Calhoun S."/>
            <person name="Haridas S."/>
            <person name="Kuo A."/>
            <person name="Mondo S."/>
            <person name="Pangilinan J."/>
            <person name="Riley R."/>
            <person name="Labutti K."/>
            <person name="Andreopoulos B."/>
            <person name="Lipzen A."/>
            <person name="Chen C."/>
            <person name="Yanf M."/>
            <person name="Daum C."/>
            <person name="Ng V."/>
            <person name="Clum A."/>
            <person name="Ohm R."/>
            <person name="Martin F."/>
            <person name="Silar P."/>
            <person name="Natvig D."/>
            <person name="Lalanne C."/>
            <person name="Gautier V."/>
            <person name="Ament-Velasquez S.L."/>
            <person name="Kruys A."/>
            <person name="Hutchinson M.I."/>
            <person name="Powell A.J."/>
            <person name="Barry K."/>
            <person name="Miller A.N."/>
            <person name="Grigoriev I.V."/>
            <person name="Debuchy R."/>
            <person name="Gladieux P."/>
            <person name="Thoren M.H."/>
            <person name="Johannesson H."/>
        </authorList>
    </citation>
    <scope>NUCLEOTIDE SEQUENCE</scope>
    <source>
        <strain evidence="2">PSN243</strain>
    </source>
</reference>
<organism evidence="2 3">
    <name type="scientific">Podospora aff. communis PSN243</name>
    <dbReference type="NCBI Taxonomy" id="3040156"/>
    <lineage>
        <taxon>Eukaryota</taxon>
        <taxon>Fungi</taxon>
        <taxon>Dikarya</taxon>
        <taxon>Ascomycota</taxon>
        <taxon>Pezizomycotina</taxon>
        <taxon>Sordariomycetes</taxon>
        <taxon>Sordariomycetidae</taxon>
        <taxon>Sordariales</taxon>
        <taxon>Podosporaceae</taxon>
        <taxon>Podospora</taxon>
    </lineage>
</organism>
<dbReference type="PANTHER" id="PTHR24148:SF64">
    <property type="entry name" value="HETEROKARYON INCOMPATIBILITY DOMAIN-CONTAINING PROTEIN"/>
    <property type="match status" value="1"/>
</dbReference>
<evidence type="ECO:0000313" key="3">
    <source>
        <dbReference type="Proteomes" id="UP001321760"/>
    </source>
</evidence>
<feature type="domain" description="Heterokaryon incompatibility" evidence="1">
    <location>
        <begin position="52"/>
        <end position="200"/>
    </location>
</feature>
<sequence>MTTQRDPQGFPKYRYTALGPGHKSRLIEIQPGPTNAALLQISIIQTKFDVPYDALSWCWGAEGETASVVVVETGSKHHRLNAKSKSILDVKPTLREAIRSLRLKTTVRRLWIDAICINQHDDTEKSIQVGHMASVYKQARMVCIWLPVGNAAHTASIINHKKSHTPKGIQKLMRDSDESRHAISRLLESPWFGRRWIVPEVSLAPQATIVLGLGHEAKWESFTSFVFVLRQYYEDGHYHDRPTTDMDMTVEAHTRAFYASSALRLVELVANLRKSGGDTTSPRTHQLEDVLCFCASFQCQRGQDVVYALLPLASDVLVPGPAQLGCESSLVSNAHGFSFRVDYTQSTLEVYQQLVQFAIRSAQGRTDVILRHWAPLWINDYSSSQQPAPRLSWLRPPPVTAKDGDHRTVQQRELTGTAHHPLFSASGTCEHWRSPEQQSLFRATGFTHLHIDIIFLDTISSTLSSTADTISRTWPSYAGWLDKESPPPEHFWQTLVAGLDHNNQPIRPGTNTPAQHTLRKACHDAFRHGGDFSLYCRFVSETVLFELKRLFCPEWSSGDAKSDSLADLRERWRRLNFSLRHPDQQLHIAHALRRIAADGSLEFPFLRYANWAANYVWFKPWTYRSVQVRYPLSPTALRFLREEVLEAVDMEAMQASARYRKLVHATTLGRSLFKSEGQLDLFGLVPSQAKKADCICILRGCSVPVVLRQIPATDDGDGDRYAIVGQAYVHGMMHGEALTLGRPWKGISIQ</sequence>
<dbReference type="Pfam" id="PF06985">
    <property type="entry name" value="HET"/>
    <property type="match status" value="1"/>
</dbReference>
<accession>A0AAV9GQ35</accession>
<keyword evidence="3" id="KW-1185">Reference proteome</keyword>
<dbReference type="EMBL" id="MU865936">
    <property type="protein sequence ID" value="KAK4449542.1"/>
    <property type="molecule type" value="Genomic_DNA"/>
</dbReference>
<protein>
    <submittedName>
        <fullName evidence="2">Heterokaryon incompatibility protein-domain-containing protein</fullName>
    </submittedName>
</protein>
<dbReference type="Pfam" id="PF26639">
    <property type="entry name" value="Het-6_barrel"/>
    <property type="match status" value="1"/>
</dbReference>
<dbReference type="InterPro" id="IPR010730">
    <property type="entry name" value="HET"/>
</dbReference>
<dbReference type="AlphaFoldDB" id="A0AAV9GQ35"/>
<comment type="caution">
    <text evidence="2">The sequence shown here is derived from an EMBL/GenBank/DDBJ whole genome shotgun (WGS) entry which is preliminary data.</text>
</comment>
<evidence type="ECO:0000313" key="2">
    <source>
        <dbReference type="EMBL" id="KAK4449542.1"/>
    </source>
</evidence>
<dbReference type="PANTHER" id="PTHR24148">
    <property type="entry name" value="ANKYRIN REPEAT DOMAIN-CONTAINING PROTEIN 39 HOMOLOG-RELATED"/>
    <property type="match status" value="1"/>
</dbReference>